<evidence type="ECO:0000256" key="1">
    <source>
        <dbReference type="SAM" id="MobiDB-lite"/>
    </source>
</evidence>
<evidence type="ECO:0000313" key="2">
    <source>
        <dbReference type="EMBL" id="KAG1769115.1"/>
    </source>
</evidence>
<gene>
    <name evidence="2" type="ORF">EV702DRAFT_1142374</name>
</gene>
<feature type="compositionally biased region" description="Polar residues" evidence="1">
    <location>
        <begin position="205"/>
        <end position="224"/>
    </location>
</feature>
<name>A0A9P6ZJM9_9AGAM</name>
<dbReference type="OrthoDB" id="2756263at2759"/>
<proteinExistence type="predicted"/>
<feature type="region of interest" description="Disordered" evidence="1">
    <location>
        <begin position="756"/>
        <end position="844"/>
    </location>
</feature>
<accession>A0A9P6ZJM9</accession>
<dbReference type="AlphaFoldDB" id="A0A9P6ZJM9"/>
<keyword evidence="3" id="KW-1185">Reference proteome</keyword>
<feature type="compositionally biased region" description="Acidic residues" evidence="1">
    <location>
        <begin position="772"/>
        <end position="798"/>
    </location>
</feature>
<evidence type="ECO:0000313" key="3">
    <source>
        <dbReference type="Proteomes" id="UP000714275"/>
    </source>
</evidence>
<organism evidence="2 3">
    <name type="scientific">Suillus placidus</name>
    <dbReference type="NCBI Taxonomy" id="48579"/>
    <lineage>
        <taxon>Eukaryota</taxon>
        <taxon>Fungi</taxon>
        <taxon>Dikarya</taxon>
        <taxon>Basidiomycota</taxon>
        <taxon>Agaricomycotina</taxon>
        <taxon>Agaricomycetes</taxon>
        <taxon>Agaricomycetidae</taxon>
        <taxon>Boletales</taxon>
        <taxon>Suillineae</taxon>
        <taxon>Suillaceae</taxon>
        <taxon>Suillus</taxon>
    </lineage>
</organism>
<sequence>MTGPQKKNKGKGKGNGRKKVPNGSSSQSKDVNPIPCSTLEEDETTRCNQPATEGFERCEVHQAQYRTMYKKYKDASKVVDDIKSGRELPTKEQIQRYTDLHLTLDKARWVRIYLESIRVERTGRGIHQRRFFLKVDDGHKDRLRFLAKKMAKAVDTLNDLQARALELHIANDPGSEWMKPVQSPKNFDDEPISTEEIVEAAAQRTLPNDQKNSTRTLSTSKKSAGSSALADEDLIDLEHRARKAQVLRVFEMITDPGLFTRLRHEADPDDSDPTFEPDPSVLHNIFQQYARRIMFHDPAFFFKSLDKVSFQDLILDDDFSIEDAFKFVSLFEKHKLGFGLMWFKDAVLDALVMSKGGDIHNFGSLSSRHKVLGGWIYSCAHKHTIPNEAWWYLLEILQPPANVENRFVRLCNNFDDMVNFLSFGALGMLPPSTFCSKQHDGVDAIVPRKHLSLSGVVITDMVSGPQPLHMTGPMPTTRRAGKPGCIVWCEIEARGYMFGALRNDPDPFNDAFLRELRARPDLFQVVTRSETDPGRDVEIFPTDALPVMRFRKFEAPPALSANRPTGSGEWTVLRSAVDVLYGTHCEMPGAPNYPFLGYLQILNIGNNKGWFFRFKKFPVKYIVILDTVPNRHHSILAMNVAWAALRAQGYGEGEYELWKYARASDKLFQKRAKELLAWTPNNWRWQATKLVDDDDVVDEGGSADRPEVMEEGEGAGVHAFRHGIVLKCVDGGLCRIFPIIIMYSADYPEQVSIITTTKDMRGGEGEGTGGGDESEGDGSGEDDEGEDEDESESEDEGTGGDGQGVSVEAGGNGNETKGEEGDEKELERMEGGKQSERGWGCIVT</sequence>
<feature type="region of interest" description="Disordered" evidence="1">
    <location>
        <begin position="203"/>
        <end position="224"/>
    </location>
</feature>
<feature type="compositionally biased region" description="Basic and acidic residues" evidence="1">
    <location>
        <begin position="825"/>
        <end position="836"/>
    </location>
</feature>
<reference evidence="2" key="1">
    <citation type="journal article" date="2020" name="New Phytol.">
        <title>Comparative genomics reveals dynamic genome evolution in host specialist ectomycorrhizal fungi.</title>
        <authorList>
            <person name="Lofgren L.A."/>
            <person name="Nguyen N.H."/>
            <person name="Vilgalys R."/>
            <person name="Ruytinx J."/>
            <person name="Liao H.L."/>
            <person name="Branco S."/>
            <person name="Kuo A."/>
            <person name="LaButti K."/>
            <person name="Lipzen A."/>
            <person name="Andreopoulos W."/>
            <person name="Pangilinan J."/>
            <person name="Riley R."/>
            <person name="Hundley H."/>
            <person name="Na H."/>
            <person name="Barry K."/>
            <person name="Grigoriev I.V."/>
            <person name="Stajich J.E."/>
            <person name="Kennedy P.G."/>
        </authorList>
    </citation>
    <scope>NUCLEOTIDE SEQUENCE</scope>
    <source>
        <strain evidence="2">DOB743</strain>
    </source>
</reference>
<comment type="caution">
    <text evidence="2">The sequence shown here is derived from an EMBL/GenBank/DDBJ whole genome shotgun (WGS) entry which is preliminary data.</text>
</comment>
<feature type="region of interest" description="Disordered" evidence="1">
    <location>
        <begin position="1"/>
        <end position="48"/>
    </location>
</feature>
<protein>
    <submittedName>
        <fullName evidence="2">Uncharacterized protein</fullName>
    </submittedName>
</protein>
<dbReference type="EMBL" id="JABBWD010000074">
    <property type="protein sequence ID" value="KAG1769115.1"/>
    <property type="molecule type" value="Genomic_DNA"/>
</dbReference>
<feature type="compositionally biased region" description="Basic residues" evidence="1">
    <location>
        <begin position="1"/>
        <end position="20"/>
    </location>
</feature>
<dbReference type="Proteomes" id="UP000714275">
    <property type="component" value="Unassembled WGS sequence"/>
</dbReference>